<reference evidence="12 13" key="1">
    <citation type="journal article" name="Front. Microbiol.">
        <title>Sugar Metabolism of the First Thermophilic Planctomycete Thermogutta terrifontis: Comparative Genomic and Transcriptomic Approaches.</title>
        <authorList>
            <person name="Elcheninov A.G."/>
            <person name="Menzel P."/>
            <person name="Gudbergsdottir S.R."/>
            <person name="Slesarev A.I."/>
            <person name="Kadnikov V.V."/>
            <person name="Krogh A."/>
            <person name="Bonch-Osmolovskaya E.A."/>
            <person name="Peng X."/>
            <person name="Kublanov I.V."/>
        </authorList>
    </citation>
    <scope>NUCLEOTIDE SEQUENCE [LARGE SCALE GENOMIC DNA]</scope>
    <source>
        <strain evidence="12 13">R1</strain>
    </source>
</reference>
<dbReference type="RefSeq" id="WP_095413690.1">
    <property type="nucleotide sequence ID" value="NZ_CP018477.1"/>
</dbReference>
<feature type="compositionally biased region" description="Basic residues" evidence="10">
    <location>
        <begin position="483"/>
        <end position="492"/>
    </location>
</feature>
<dbReference type="GO" id="GO:0048500">
    <property type="term" value="C:signal recognition particle"/>
    <property type="evidence" value="ECO:0007669"/>
    <property type="project" value="UniProtKB-UniRule"/>
</dbReference>
<feature type="binding site" evidence="9">
    <location>
        <begin position="246"/>
        <end position="249"/>
    </location>
    <ligand>
        <name>GTP</name>
        <dbReference type="ChEBI" id="CHEBI:37565"/>
    </ligand>
</feature>
<dbReference type="Gene3D" id="3.40.50.300">
    <property type="entry name" value="P-loop containing nucleotide triphosphate hydrolases"/>
    <property type="match status" value="1"/>
</dbReference>
<evidence type="ECO:0000256" key="9">
    <source>
        <dbReference type="HAMAP-Rule" id="MF_00306"/>
    </source>
</evidence>
<protein>
    <recommendedName>
        <fullName evidence="9">Signal recognition particle protein</fullName>
        <ecNumber evidence="9">3.6.5.4</ecNumber>
    </recommendedName>
    <alternativeName>
        <fullName evidence="9">Fifty-four homolog</fullName>
    </alternativeName>
</protein>
<dbReference type="NCBIfam" id="TIGR00959">
    <property type="entry name" value="ffh"/>
    <property type="match status" value="1"/>
</dbReference>
<keyword evidence="9" id="KW-0963">Cytoplasm</keyword>
<dbReference type="SMART" id="SM00962">
    <property type="entry name" value="SRP54"/>
    <property type="match status" value="1"/>
</dbReference>
<dbReference type="InterPro" id="IPR004780">
    <property type="entry name" value="SRP"/>
</dbReference>
<dbReference type="PANTHER" id="PTHR11564:SF5">
    <property type="entry name" value="SIGNAL RECOGNITION PARTICLE SUBUNIT SRP54"/>
    <property type="match status" value="1"/>
</dbReference>
<dbReference type="SUPFAM" id="SSF52540">
    <property type="entry name" value="P-loop containing nucleoside triphosphate hydrolases"/>
    <property type="match status" value="1"/>
</dbReference>
<keyword evidence="4 9" id="KW-0694">RNA-binding</keyword>
<feature type="domain" description="SRP54-type proteins GTP-binding" evidence="11">
    <location>
        <begin position="267"/>
        <end position="280"/>
    </location>
</feature>
<dbReference type="SMART" id="SM00963">
    <property type="entry name" value="SRP54_N"/>
    <property type="match status" value="1"/>
</dbReference>
<dbReference type="SMART" id="SM00382">
    <property type="entry name" value="AAA"/>
    <property type="match status" value="1"/>
</dbReference>
<dbReference type="GO" id="GO:0006614">
    <property type="term" value="P:SRP-dependent cotranslational protein targeting to membrane"/>
    <property type="evidence" value="ECO:0007669"/>
    <property type="project" value="InterPro"/>
</dbReference>
<dbReference type="PANTHER" id="PTHR11564">
    <property type="entry name" value="SIGNAL RECOGNITION PARTICLE 54K PROTEIN SRP54"/>
    <property type="match status" value="1"/>
</dbReference>
<evidence type="ECO:0000256" key="5">
    <source>
        <dbReference type="ARBA" id="ARBA00023134"/>
    </source>
</evidence>
<dbReference type="Gene3D" id="1.10.260.30">
    <property type="entry name" value="Signal recognition particle, SRP54 subunit, M-domain"/>
    <property type="match status" value="1"/>
</dbReference>
<feature type="binding site" evidence="9">
    <location>
        <begin position="106"/>
        <end position="113"/>
    </location>
    <ligand>
        <name>GTP</name>
        <dbReference type="ChEBI" id="CHEBI:37565"/>
    </ligand>
</feature>
<feature type="region of interest" description="Disordered" evidence="10">
    <location>
        <begin position="455"/>
        <end position="492"/>
    </location>
</feature>
<gene>
    <name evidence="9" type="primary">ffh</name>
    <name evidence="12" type="ORF">THTE_0302</name>
</gene>
<dbReference type="CDD" id="cd18539">
    <property type="entry name" value="SRP_G"/>
    <property type="match status" value="1"/>
</dbReference>
<comment type="domain">
    <text evidence="9">Composed of three domains: the N-terminal N domain, which is responsible for interactions with the ribosome, the central G domain, which binds GTP, and the C-terminal M domain, which binds the RNA and the signal sequence of the RNC.</text>
</comment>
<keyword evidence="5 9" id="KW-0342">GTP-binding</keyword>
<evidence type="ECO:0000256" key="1">
    <source>
        <dbReference type="ARBA" id="ARBA00005450"/>
    </source>
</evidence>
<dbReference type="Pfam" id="PF02881">
    <property type="entry name" value="SRP54_N"/>
    <property type="match status" value="1"/>
</dbReference>
<comment type="catalytic activity">
    <reaction evidence="8 9">
        <text>GTP + H2O = GDP + phosphate + H(+)</text>
        <dbReference type="Rhea" id="RHEA:19669"/>
        <dbReference type="ChEBI" id="CHEBI:15377"/>
        <dbReference type="ChEBI" id="CHEBI:15378"/>
        <dbReference type="ChEBI" id="CHEBI:37565"/>
        <dbReference type="ChEBI" id="CHEBI:43474"/>
        <dbReference type="ChEBI" id="CHEBI:58189"/>
        <dbReference type="EC" id="3.6.5.4"/>
    </reaction>
</comment>
<proteinExistence type="inferred from homology"/>
<feature type="compositionally biased region" description="Basic and acidic residues" evidence="10">
    <location>
        <begin position="466"/>
        <end position="482"/>
    </location>
</feature>
<evidence type="ECO:0000259" key="11">
    <source>
        <dbReference type="PROSITE" id="PS00300"/>
    </source>
</evidence>
<evidence type="ECO:0000256" key="10">
    <source>
        <dbReference type="SAM" id="MobiDB-lite"/>
    </source>
</evidence>
<evidence type="ECO:0000313" key="13">
    <source>
        <dbReference type="Proteomes" id="UP000215086"/>
    </source>
</evidence>
<dbReference type="InterPro" id="IPR013822">
    <property type="entry name" value="Signal_recog_particl_SRP54_hlx"/>
</dbReference>
<dbReference type="Pfam" id="PF02978">
    <property type="entry name" value="SRP_SPB"/>
    <property type="match status" value="1"/>
</dbReference>
<evidence type="ECO:0000313" key="12">
    <source>
        <dbReference type="EMBL" id="ASV72904.1"/>
    </source>
</evidence>
<accession>A0A286RA98</accession>
<dbReference type="OrthoDB" id="9804720at2"/>
<dbReference type="EC" id="3.6.5.4" evidence="9"/>
<evidence type="ECO:0000256" key="3">
    <source>
        <dbReference type="ARBA" id="ARBA00022801"/>
    </source>
</evidence>
<dbReference type="HAMAP" id="MF_00306">
    <property type="entry name" value="SRP54"/>
    <property type="match status" value="1"/>
</dbReference>
<dbReference type="InterPro" id="IPR004125">
    <property type="entry name" value="Signal_recog_particle_SRP54_M"/>
</dbReference>
<dbReference type="InterPro" id="IPR022941">
    <property type="entry name" value="SRP54"/>
</dbReference>
<comment type="function">
    <text evidence="9">Involved in targeting and insertion of nascent membrane proteins into the cytoplasmic membrane. Binds to the hydrophobic signal sequence of the ribosome-nascent chain (RNC) as it emerges from the ribosomes. The SRP-RNC complex is then targeted to the cytoplasmic membrane where it interacts with the SRP receptor FtsY.</text>
</comment>
<dbReference type="KEGG" id="ttf:THTE_0302"/>
<dbReference type="Gene3D" id="1.20.120.140">
    <property type="entry name" value="Signal recognition particle SRP54, nucleotide-binding domain"/>
    <property type="match status" value="1"/>
</dbReference>
<comment type="subcellular location">
    <subcellularLocation>
        <location evidence="9">Cytoplasm</location>
    </subcellularLocation>
    <text evidence="9">The SRP-RNC complex is targeted to the cytoplasmic membrane.</text>
</comment>
<evidence type="ECO:0000256" key="7">
    <source>
        <dbReference type="ARBA" id="ARBA00023274"/>
    </source>
</evidence>
<dbReference type="PROSITE" id="PS00300">
    <property type="entry name" value="SRP54"/>
    <property type="match status" value="1"/>
</dbReference>
<keyword evidence="3 9" id="KW-0378">Hydrolase</keyword>
<dbReference type="InterPro" id="IPR027417">
    <property type="entry name" value="P-loop_NTPase"/>
</dbReference>
<dbReference type="InterPro" id="IPR036891">
    <property type="entry name" value="Signal_recog_part_SRP54_M_sf"/>
</dbReference>
<keyword evidence="13" id="KW-1185">Reference proteome</keyword>
<dbReference type="InterPro" id="IPR042101">
    <property type="entry name" value="SRP54_N_sf"/>
</dbReference>
<dbReference type="InterPro" id="IPR000897">
    <property type="entry name" value="SRP54_GTPase_dom"/>
</dbReference>
<comment type="subunit">
    <text evidence="9">Part of the signal recognition particle protein translocation system, which is composed of SRP and FtsY.</text>
</comment>
<name>A0A286RA98_9BACT</name>
<dbReference type="AlphaFoldDB" id="A0A286RA98"/>
<evidence type="ECO:0000256" key="4">
    <source>
        <dbReference type="ARBA" id="ARBA00022884"/>
    </source>
</evidence>
<dbReference type="SUPFAM" id="SSF47446">
    <property type="entry name" value="Signal peptide-binding domain"/>
    <property type="match status" value="1"/>
</dbReference>
<keyword evidence="7 9" id="KW-0687">Ribonucleoprotein</keyword>
<evidence type="ECO:0000256" key="6">
    <source>
        <dbReference type="ARBA" id="ARBA00023135"/>
    </source>
</evidence>
<evidence type="ECO:0000256" key="8">
    <source>
        <dbReference type="ARBA" id="ARBA00048027"/>
    </source>
</evidence>
<keyword evidence="6 9" id="KW-0733">Signal recognition particle</keyword>
<dbReference type="InterPro" id="IPR003593">
    <property type="entry name" value="AAA+_ATPase"/>
</dbReference>
<dbReference type="GO" id="GO:0005525">
    <property type="term" value="F:GTP binding"/>
    <property type="evidence" value="ECO:0007669"/>
    <property type="project" value="UniProtKB-UniRule"/>
</dbReference>
<keyword evidence="2 9" id="KW-0547">Nucleotide-binding</keyword>
<sequence>MFEKLQAGLYEAIRTLAGQGKLTESNMREGLRLVQQALLEADVSLPVVKAFIEKVSQEALGERVMRSLRPTQQLLTIVYEQLVALMGPVDHDLHLKPSGSTIMLCGLQGSGKTTTAAKLGRYLQQRGYKPMLVAADLQRPAAIEQLQILGEKIGAPVYVEKGATDPLVVCRNALRQMPALGANVAILDTAGRLHVDQALMNQLAAIDRLIQPDQVYLVVDAMTGQDAVNSARAFHEALTLNGVILTKLDGDARGGAALSVKYVTGVPIKFIGTGEGTDALEEFHPERIASRILGQGDLMTLIEQARQKIDQEEALRQQERLQKGEFTLEDFRRLLEQTTRLGPLNQVIQLVPGMSQLLQDMGDEVDTDRAFRRLCGIIDSMTPEERRKPEIIDLSRRRRIAAGAGVKPQEVAELVRLFEPISQIMREMASQGLRGRMQMMYQLMTQAAKDPGVIFRGVKGSTGKRLRPEEKAKLRKLREKELKRRRKEKRGR</sequence>
<evidence type="ECO:0000256" key="2">
    <source>
        <dbReference type="ARBA" id="ARBA00022741"/>
    </source>
</evidence>
<comment type="similarity">
    <text evidence="1 9">Belongs to the GTP-binding SRP family. SRP54 subfamily.</text>
</comment>
<dbReference type="GO" id="GO:0008312">
    <property type="term" value="F:7S RNA binding"/>
    <property type="evidence" value="ECO:0007669"/>
    <property type="project" value="InterPro"/>
</dbReference>
<dbReference type="EMBL" id="CP018477">
    <property type="protein sequence ID" value="ASV72904.1"/>
    <property type="molecule type" value="Genomic_DNA"/>
</dbReference>
<dbReference type="Pfam" id="PF00448">
    <property type="entry name" value="SRP54"/>
    <property type="match status" value="1"/>
</dbReference>
<organism evidence="12 13">
    <name type="scientific">Thermogutta terrifontis</name>
    <dbReference type="NCBI Taxonomy" id="1331910"/>
    <lineage>
        <taxon>Bacteria</taxon>
        <taxon>Pseudomonadati</taxon>
        <taxon>Planctomycetota</taxon>
        <taxon>Planctomycetia</taxon>
        <taxon>Pirellulales</taxon>
        <taxon>Thermoguttaceae</taxon>
        <taxon>Thermogutta</taxon>
    </lineage>
</organism>
<dbReference type="GO" id="GO:0003924">
    <property type="term" value="F:GTPase activity"/>
    <property type="evidence" value="ECO:0007669"/>
    <property type="project" value="UniProtKB-UniRule"/>
</dbReference>
<dbReference type="Proteomes" id="UP000215086">
    <property type="component" value="Chromosome"/>
</dbReference>
<feature type="binding site" evidence="9">
    <location>
        <begin position="188"/>
        <end position="192"/>
    </location>
    <ligand>
        <name>GTP</name>
        <dbReference type="ChEBI" id="CHEBI:37565"/>
    </ligand>
</feature>